<dbReference type="STRING" id="501024.RTCCBAU85039_2124"/>
<dbReference type="InterPro" id="IPR001173">
    <property type="entry name" value="Glyco_trans_2-like"/>
</dbReference>
<dbReference type="EMBL" id="FNXB01000009">
    <property type="protein sequence ID" value="SEH74919.1"/>
    <property type="molecule type" value="Genomic_DNA"/>
</dbReference>
<dbReference type="SUPFAM" id="SSF53448">
    <property type="entry name" value="Nucleotide-diphospho-sugar transferases"/>
    <property type="match status" value="1"/>
</dbReference>
<proteinExistence type="predicted"/>
<dbReference type="GO" id="GO:0005886">
    <property type="term" value="C:plasma membrane"/>
    <property type="evidence" value="ECO:0007669"/>
    <property type="project" value="UniProtKB-SubCell"/>
</dbReference>
<reference evidence="10" key="2">
    <citation type="submission" date="2016-10" db="EMBL/GenBank/DDBJ databases">
        <authorList>
            <person name="Wibberg D."/>
        </authorList>
    </citation>
    <scope>NUCLEOTIDE SEQUENCE [LARGE SCALE GENOMIC DNA]</scope>
</reference>
<keyword evidence="6" id="KW-1133">Transmembrane helix</keyword>
<reference evidence="8" key="1">
    <citation type="submission" date="2016-10" db="EMBL/GenBank/DDBJ databases">
        <authorList>
            <person name="de Groot N.N."/>
        </authorList>
    </citation>
    <scope>NUCLEOTIDE SEQUENCE [LARGE SCALE GENOMIC DNA]</scope>
    <source>
        <strain evidence="8">CCBAU85039</strain>
    </source>
</reference>
<evidence type="ECO:0000256" key="4">
    <source>
        <dbReference type="ARBA" id="ARBA00022679"/>
    </source>
</evidence>
<name>A0A1H8J7D7_9HYPH</name>
<evidence type="ECO:0000313" key="9">
    <source>
        <dbReference type="EMBL" id="SEN76107.1"/>
    </source>
</evidence>
<dbReference type="InterPro" id="IPR029044">
    <property type="entry name" value="Nucleotide-diphossugar_trans"/>
</dbReference>
<feature type="transmembrane region" description="Helical" evidence="6">
    <location>
        <begin position="655"/>
        <end position="672"/>
    </location>
</feature>
<dbReference type="Proteomes" id="UP000198939">
    <property type="component" value="Unassembled WGS sequence"/>
</dbReference>
<accession>A0A1H8J7D7</accession>
<comment type="subcellular location">
    <subcellularLocation>
        <location evidence="1">Cell membrane</location>
    </subcellularLocation>
</comment>
<reference evidence="9 11" key="3">
    <citation type="submission" date="2016-10" db="EMBL/GenBank/DDBJ databases">
        <authorList>
            <person name="Varghese N."/>
            <person name="Submissions S."/>
        </authorList>
    </citation>
    <scope>NUCLEOTIDE SEQUENCE [LARGE SCALE GENOMIC DNA]</scope>
    <source>
        <strain evidence="9 11">CGMCC 1.7071</strain>
    </source>
</reference>
<dbReference type="SUPFAM" id="SSF53756">
    <property type="entry name" value="UDP-Glycosyltransferase/glycogen phosphorylase"/>
    <property type="match status" value="1"/>
</dbReference>
<evidence type="ECO:0000256" key="3">
    <source>
        <dbReference type="ARBA" id="ARBA00022676"/>
    </source>
</evidence>
<dbReference type="CDD" id="cd02525">
    <property type="entry name" value="Succinoglycan_BP_ExoA"/>
    <property type="match status" value="1"/>
</dbReference>
<dbReference type="GO" id="GO:0016757">
    <property type="term" value="F:glycosyltransferase activity"/>
    <property type="evidence" value="ECO:0007669"/>
    <property type="project" value="UniProtKB-KW"/>
</dbReference>
<dbReference type="Proteomes" id="UP000183063">
    <property type="component" value="Unassembled WGS sequence"/>
</dbReference>
<keyword evidence="2" id="KW-1003">Cell membrane</keyword>
<evidence type="ECO:0000256" key="6">
    <source>
        <dbReference type="SAM" id="Phobius"/>
    </source>
</evidence>
<feature type="transmembrane region" description="Helical" evidence="6">
    <location>
        <begin position="677"/>
        <end position="696"/>
    </location>
</feature>
<dbReference type="EMBL" id="FOCV01000007">
    <property type="protein sequence ID" value="SEN76107.1"/>
    <property type="molecule type" value="Genomic_DNA"/>
</dbReference>
<evidence type="ECO:0000256" key="2">
    <source>
        <dbReference type="ARBA" id="ARBA00022475"/>
    </source>
</evidence>
<dbReference type="OrthoDB" id="8416156at2"/>
<evidence type="ECO:0000259" key="7">
    <source>
        <dbReference type="Pfam" id="PF00535"/>
    </source>
</evidence>
<dbReference type="EC" id="2.4.1.-" evidence="8"/>
<keyword evidence="4 8" id="KW-0808">Transferase</keyword>
<dbReference type="Pfam" id="PF00535">
    <property type="entry name" value="Glycos_transf_2"/>
    <property type="match status" value="1"/>
</dbReference>
<feature type="transmembrane region" description="Helical" evidence="6">
    <location>
        <begin position="702"/>
        <end position="722"/>
    </location>
</feature>
<evidence type="ECO:0000313" key="8">
    <source>
        <dbReference type="EMBL" id="SEH74919.1"/>
    </source>
</evidence>
<feature type="domain" description="Glycosyltransferase 2-like" evidence="7">
    <location>
        <begin position="416"/>
        <end position="583"/>
    </location>
</feature>
<dbReference type="AlphaFoldDB" id="A0A1H8J7D7"/>
<evidence type="ECO:0000313" key="11">
    <source>
        <dbReference type="Proteomes" id="UP000198939"/>
    </source>
</evidence>
<keyword evidence="11" id="KW-1185">Reference proteome</keyword>
<evidence type="ECO:0000313" key="10">
    <source>
        <dbReference type="Proteomes" id="UP000183063"/>
    </source>
</evidence>
<evidence type="ECO:0000256" key="1">
    <source>
        <dbReference type="ARBA" id="ARBA00004236"/>
    </source>
</evidence>
<keyword evidence="3 8" id="KW-0328">Glycosyltransferase</keyword>
<dbReference type="PANTHER" id="PTHR43646:SF2">
    <property type="entry name" value="GLYCOSYLTRANSFERASE 2-LIKE DOMAIN-CONTAINING PROTEIN"/>
    <property type="match status" value="1"/>
</dbReference>
<dbReference type="Gene3D" id="3.90.550.10">
    <property type="entry name" value="Spore Coat Polysaccharide Biosynthesis Protein SpsA, Chain A"/>
    <property type="match status" value="1"/>
</dbReference>
<dbReference type="PANTHER" id="PTHR43646">
    <property type="entry name" value="GLYCOSYLTRANSFERASE"/>
    <property type="match status" value="1"/>
</dbReference>
<keyword evidence="5 6" id="KW-0472">Membrane</keyword>
<protein>
    <submittedName>
        <fullName evidence="8">Poly-beta-1,6-N-acetyl-D-glucosamine synthase</fullName>
        <ecNumber evidence="8">2.4.1.-</ecNumber>
    </submittedName>
    <submittedName>
        <fullName evidence="9">Succinoglycan biosynthesis protein ExoA</fullName>
    </submittedName>
</protein>
<sequence>MLKVLYLVHDLADPAVRRRMLMLREGGADVVLAGFRRGENRLAEVEGVTPIELGRTTDAKFAQRMGAVAKAVAGLKALLKNVEKPDLIIGRNLEALAVAQRANALFGGSVPIVYECLDIHRLLLRDDLVGTAIRRAEAHFGKDAKLILTSSPAFIENYFSPRSGIKAETLLIENKVIALDEAAIEPAFARPLKQPGEPWKIGWFGALRCRKSLGLLADFSRRMEGRVEIVLRGRPAYAEFEDFDAFVRDEPYLRFEGAYRNPEDLRAIYDDVHFSWAIDFFEEGLNSSWLLPNRLYEGCLYGAVPIALQGTETARFLETRDIGLALPEASLSQLEHLFQSMTGDRYRALSEVVAAKDRKTWLADRSDCAALVANLSRLVPAAAERGGAGATIPTSLSPEGWTPMKPDAGASVSSLIIIPCLNEEKHIEALLAKLSLELDHMNARIVVADGGSTDATREIVARISTADPRVVLLHNPRRIQSAAINLAVQTFGRDYDYLIRIDAHGDYPADYCRRLVQEAVLTQADSVVVAMETVGFGVFQKATAFAQNSKLGNGGSKHREGAKGHWTNHGHHALMRIEAFDAVGGYDETFSHNEDAELDYRLKQGGFGIWMTDKTRMTYYPRSTISTLFRQYLGYGRGRAKNILKHGSMPNLRQMLPLLVVPVFIGAFLAVLNWAAVIPFSLWAVACVGYGFWMAIGHRNPYGPLAAVSAMVMHFAWSAGFWMELLSFRGKKVSS</sequence>
<keyword evidence="6" id="KW-0812">Transmembrane</keyword>
<gene>
    <name evidence="8" type="primary">pgaC</name>
    <name evidence="8" type="ORF">RTCCBAU85039_2124</name>
    <name evidence="9" type="ORF">SAMN05216228_1007118</name>
</gene>
<evidence type="ECO:0000256" key="5">
    <source>
        <dbReference type="ARBA" id="ARBA00023136"/>
    </source>
</evidence>
<organism evidence="8 10">
    <name type="scientific">Rhizobium tibeticum</name>
    <dbReference type="NCBI Taxonomy" id="501024"/>
    <lineage>
        <taxon>Bacteria</taxon>
        <taxon>Pseudomonadati</taxon>
        <taxon>Pseudomonadota</taxon>
        <taxon>Alphaproteobacteria</taxon>
        <taxon>Hyphomicrobiales</taxon>
        <taxon>Rhizobiaceae</taxon>
        <taxon>Rhizobium/Agrobacterium group</taxon>
        <taxon>Rhizobium</taxon>
    </lineage>
</organism>